<organism evidence="1 2">
    <name type="scientific">Hericium alpestre</name>
    <dbReference type="NCBI Taxonomy" id="135208"/>
    <lineage>
        <taxon>Eukaryota</taxon>
        <taxon>Fungi</taxon>
        <taxon>Dikarya</taxon>
        <taxon>Basidiomycota</taxon>
        <taxon>Agaricomycotina</taxon>
        <taxon>Agaricomycetes</taxon>
        <taxon>Russulales</taxon>
        <taxon>Hericiaceae</taxon>
        <taxon>Hericium</taxon>
    </lineage>
</organism>
<sequence length="71" mass="7853">MSKHSMQGVSVGKELTQKLYSIPPGSIGSIKLPGPDAASAKMLVEKLLHNQEHFHTYFNDKGFHKCIFSIP</sequence>
<proteinExistence type="predicted"/>
<dbReference type="AlphaFoldDB" id="A0A4Y9ZGU4"/>
<keyword evidence="2" id="KW-1185">Reference proteome</keyword>
<evidence type="ECO:0000313" key="2">
    <source>
        <dbReference type="Proteomes" id="UP000298061"/>
    </source>
</evidence>
<accession>A0A4Y9ZGU4</accession>
<name>A0A4Y9ZGU4_9AGAM</name>
<dbReference type="EMBL" id="SFCI01002393">
    <property type="protein sequence ID" value="TFY73976.1"/>
    <property type="molecule type" value="Genomic_DNA"/>
</dbReference>
<gene>
    <name evidence="1" type="ORF">EWM64_g10036</name>
</gene>
<dbReference type="OrthoDB" id="10004862at2759"/>
<evidence type="ECO:0000313" key="1">
    <source>
        <dbReference type="EMBL" id="TFY73976.1"/>
    </source>
</evidence>
<protein>
    <submittedName>
        <fullName evidence="1">Uncharacterized protein</fullName>
    </submittedName>
</protein>
<dbReference type="Proteomes" id="UP000298061">
    <property type="component" value="Unassembled WGS sequence"/>
</dbReference>
<reference evidence="1 2" key="1">
    <citation type="submission" date="2019-02" db="EMBL/GenBank/DDBJ databases">
        <title>Genome sequencing of the rare red list fungi Hericium alpestre (H. flagellum).</title>
        <authorList>
            <person name="Buettner E."/>
            <person name="Kellner H."/>
        </authorList>
    </citation>
    <scope>NUCLEOTIDE SEQUENCE [LARGE SCALE GENOMIC DNA]</scope>
    <source>
        <strain evidence="1 2">DSM 108284</strain>
    </source>
</reference>
<comment type="caution">
    <text evidence="1">The sequence shown here is derived from an EMBL/GenBank/DDBJ whole genome shotgun (WGS) entry which is preliminary data.</text>
</comment>